<keyword evidence="4" id="KW-1185">Reference proteome</keyword>
<feature type="region of interest" description="Disordered" evidence="1">
    <location>
        <begin position="28"/>
        <end position="63"/>
    </location>
</feature>
<organism evidence="3 4">
    <name type="scientific">Leucobacter komagatae</name>
    <dbReference type="NCBI Taxonomy" id="55969"/>
    <lineage>
        <taxon>Bacteria</taxon>
        <taxon>Bacillati</taxon>
        <taxon>Actinomycetota</taxon>
        <taxon>Actinomycetes</taxon>
        <taxon>Micrococcales</taxon>
        <taxon>Microbacteriaceae</taxon>
        <taxon>Leucobacter</taxon>
    </lineage>
</organism>
<dbReference type="OrthoDB" id="4990809at2"/>
<protein>
    <recommendedName>
        <fullName evidence="5">Lipoprotein</fullName>
    </recommendedName>
</protein>
<feature type="chain" id="PRO_5039320690" description="Lipoprotein" evidence="2">
    <location>
        <begin position="23"/>
        <end position="163"/>
    </location>
</feature>
<name>A0A542Y340_9MICO</name>
<dbReference type="AlphaFoldDB" id="A0A542Y340"/>
<evidence type="ECO:0000313" key="4">
    <source>
        <dbReference type="Proteomes" id="UP000319094"/>
    </source>
</evidence>
<evidence type="ECO:0000256" key="2">
    <source>
        <dbReference type="SAM" id="SignalP"/>
    </source>
</evidence>
<dbReference type="RefSeq" id="WP_141885933.1">
    <property type="nucleotide sequence ID" value="NZ_BAAAUY010000007.1"/>
</dbReference>
<sequence>MTTITRAATGALTLALAAGLLAGCAPEPGTVAPDGRDLTEKVEPEGGSWPEANPDEAYEKSQELPEGFPAAFVVPEGATVDDAGSRDGGTWYLVLRADGSEAADALWDAVVTGSAFTVSDEVETGDGGRAATLTSAELAVSAVTMPGEGDAVLLSYDITQGVG</sequence>
<dbReference type="EMBL" id="VFON01000001">
    <property type="protein sequence ID" value="TQL42487.1"/>
    <property type="molecule type" value="Genomic_DNA"/>
</dbReference>
<gene>
    <name evidence="3" type="ORF">FB468_0480</name>
</gene>
<reference evidence="3 4" key="1">
    <citation type="submission" date="2019-06" db="EMBL/GenBank/DDBJ databases">
        <title>Sequencing the genomes of 1000 actinobacteria strains.</title>
        <authorList>
            <person name="Klenk H.-P."/>
        </authorList>
    </citation>
    <scope>NUCLEOTIDE SEQUENCE [LARGE SCALE GENOMIC DNA]</scope>
    <source>
        <strain evidence="3 4">DSM 8803</strain>
    </source>
</reference>
<proteinExistence type="predicted"/>
<evidence type="ECO:0000313" key="3">
    <source>
        <dbReference type="EMBL" id="TQL42487.1"/>
    </source>
</evidence>
<feature type="compositionally biased region" description="Basic and acidic residues" evidence="1">
    <location>
        <begin position="34"/>
        <end position="44"/>
    </location>
</feature>
<evidence type="ECO:0008006" key="5">
    <source>
        <dbReference type="Google" id="ProtNLM"/>
    </source>
</evidence>
<keyword evidence="2" id="KW-0732">Signal</keyword>
<comment type="caution">
    <text evidence="3">The sequence shown here is derived from an EMBL/GenBank/DDBJ whole genome shotgun (WGS) entry which is preliminary data.</text>
</comment>
<dbReference type="PROSITE" id="PS51257">
    <property type="entry name" value="PROKAR_LIPOPROTEIN"/>
    <property type="match status" value="1"/>
</dbReference>
<accession>A0A542Y340</accession>
<feature type="signal peptide" evidence="2">
    <location>
        <begin position="1"/>
        <end position="22"/>
    </location>
</feature>
<dbReference type="Proteomes" id="UP000319094">
    <property type="component" value="Unassembled WGS sequence"/>
</dbReference>
<evidence type="ECO:0000256" key="1">
    <source>
        <dbReference type="SAM" id="MobiDB-lite"/>
    </source>
</evidence>